<dbReference type="GO" id="GO:0046952">
    <property type="term" value="P:ketone body catabolic process"/>
    <property type="evidence" value="ECO:0007669"/>
    <property type="project" value="InterPro"/>
</dbReference>
<dbReference type="InterPro" id="IPR014388">
    <property type="entry name" value="3-oxoacid_CoA-transferase"/>
</dbReference>
<evidence type="ECO:0000256" key="4">
    <source>
        <dbReference type="PIRSR" id="PIRSR000858-1"/>
    </source>
</evidence>
<dbReference type="SUPFAM" id="SSF100950">
    <property type="entry name" value="NagB/RpiA/CoA transferase-like"/>
    <property type="match status" value="2"/>
</dbReference>
<dbReference type="SMART" id="SM00882">
    <property type="entry name" value="CoA_trans"/>
    <property type="match status" value="1"/>
</dbReference>
<accession>A0A1I1E6G9</accession>
<comment type="similarity">
    <text evidence="1 3">Belongs to the 3-oxoacid CoA-transferase family.</text>
</comment>
<proteinExistence type="inferred from homology"/>
<gene>
    <name evidence="5" type="ORF">SAMN02745150_00968</name>
</gene>
<protein>
    <submittedName>
        <fullName evidence="5">Propionate CoA-transferase</fullName>
    </submittedName>
</protein>
<dbReference type="PIRSF" id="PIRSF000858">
    <property type="entry name" value="SCOT-t"/>
    <property type="match status" value="1"/>
</dbReference>
<feature type="active site" description="5-glutamyl coenzyme A thioester intermediate" evidence="4">
    <location>
        <position position="325"/>
    </location>
</feature>
<dbReference type="STRING" id="34097.SAMN02745150_00968"/>
<evidence type="ECO:0000313" key="6">
    <source>
        <dbReference type="Proteomes" id="UP000240042"/>
    </source>
</evidence>
<dbReference type="Proteomes" id="UP000240042">
    <property type="component" value="Unassembled WGS sequence"/>
</dbReference>
<dbReference type="OrthoDB" id="9805230at2"/>
<keyword evidence="2 3" id="KW-0808">Transferase</keyword>
<organism evidence="5 6">
    <name type="scientific">Brevinema andersonii</name>
    <dbReference type="NCBI Taxonomy" id="34097"/>
    <lineage>
        <taxon>Bacteria</taxon>
        <taxon>Pseudomonadati</taxon>
        <taxon>Spirochaetota</taxon>
        <taxon>Spirochaetia</taxon>
        <taxon>Brevinematales</taxon>
        <taxon>Brevinemataceae</taxon>
        <taxon>Brevinema</taxon>
    </lineage>
</organism>
<dbReference type="InterPro" id="IPR037171">
    <property type="entry name" value="NagB/RpiA_transferase-like"/>
</dbReference>
<dbReference type="RefSeq" id="WP_092319189.1">
    <property type="nucleotide sequence ID" value="NZ_FOKY01000008.1"/>
</dbReference>
<evidence type="ECO:0000313" key="5">
    <source>
        <dbReference type="EMBL" id="SFB82727.1"/>
    </source>
</evidence>
<dbReference type="GO" id="GO:0008410">
    <property type="term" value="F:CoA-transferase activity"/>
    <property type="evidence" value="ECO:0007669"/>
    <property type="project" value="InterPro"/>
</dbReference>
<dbReference type="InterPro" id="IPR004165">
    <property type="entry name" value="CoA_trans_fam_I"/>
</dbReference>
<dbReference type="EMBL" id="FOKY01000008">
    <property type="protein sequence ID" value="SFB82727.1"/>
    <property type="molecule type" value="Genomic_DNA"/>
</dbReference>
<dbReference type="PANTHER" id="PTHR43293:SF1">
    <property type="entry name" value="ACETATE COA-TRANSFERASE YDIF"/>
    <property type="match status" value="1"/>
</dbReference>
<dbReference type="PANTHER" id="PTHR43293">
    <property type="entry name" value="ACETATE COA-TRANSFERASE YDIF"/>
    <property type="match status" value="1"/>
</dbReference>
<evidence type="ECO:0000256" key="1">
    <source>
        <dbReference type="ARBA" id="ARBA00007154"/>
    </source>
</evidence>
<reference evidence="6" key="1">
    <citation type="submission" date="2016-10" db="EMBL/GenBank/DDBJ databases">
        <authorList>
            <person name="Varghese N."/>
            <person name="Submissions S."/>
        </authorList>
    </citation>
    <scope>NUCLEOTIDE SEQUENCE [LARGE SCALE GENOMIC DNA]</scope>
    <source>
        <strain evidence="6">ATCC 43811</strain>
    </source>
</reference>
<sequence>MRVQFISAKEAVSHIKDNDIVAVDGFIGAVVPEEILQAIEERFVSTGEPKNLTFVYAAGVGDGKNRGMNHVAREGLVNRVIGGHWGLAPKMVQLAVDNKIEAYNLPQGVISHMFRDIASKRPATISLVGLGTFVDPELQGGKINDITKEDIVSKVNILGQECLCFKLFPIDVAIVRGTYADKMGNISLDKEALTVEVLSVAMAAKNSGGIVIVQVESVVENGAIDPKMVKIPGIFVDYVVVAEKPEDHMQTFAEVYNPSFVKNNPELEIPFTPIPLDERKIIARRCAMLLNRSMSNINYGIGMPEGIASVLHEENQEMYFTSSVEPGAIGGTPLGGLNFGASLSPQAIIDQPYQFDFYDGGGLDIAFLGLAQCDQFGNINVSKFGPKIAGCGGFINITQNAKEVVFCGTFTAGGLEVAINNGKLQIIQEGRNKKFLQHVEQITFSGKNALLANKKVTYVTERAVFVLVEQGLMLVEIADGIDLEKHILGQMEFNPIIADNLKIMDIKLFHEEKMDLKF</sequence>
<evidence type="ECO:0000256" key="3">
    <source>
        <dbReference type="PIRNR" id="PIRNR000858"/>
    </source>
</evidence>
<evidence type="ECO:0000256" key="2">
    <source>
        <dbReference type="ARBA" id="ARBA00022679"/>
    </source>
</evidence>
<keyword evidence="6" id="KW-1185">Reference proteome</keyword>
<dbReference type="AlphaFoldDB" id="A0A1I1E6G9"/>
<dbReference type="Gene3D" id="3.40.1080.10">
    <property type="entry name" value="Glutaconate Coenzyme A-transferase"/>
    <property type="match status" value="2"/>
</dbReference>
<name>A0A1I1E6G9_BREAD</name>
<dbReference type="Pfam" id="PF01144">
    <property type="entry name" value="CoA_trans"/>
    <property type="match status" value="1"/>
</dbReference>